<accession>A0A1V6MYN3</accession>
<dbReference type="EMBL" id="MPOH02000003">
    <property type="protein sequence ID" value="OQD57549.1"/>
    <property type="molecule type" value="Genomic_DNA"/>
</dbReference>
<protein>
    <submittedName>
        <fullName evidence="1">Uncharacterized protein</fullName>
    </submittedName>
</protein>
<evidence type="ECO:0000313" key="1">
    <source>
        <dbReference type="EMBL" id="OQD57549.1"/>
    </source>
</evidence>
<reference evidence="2" key="1">
    <citation type="submission" date="2016-11" db="EMBL/GenBank/DDBJ databases">
        <authorList>
            <person name="Schniete J.K."/>
            <person name="Salih T."/>
            <person name="Algora Gallardo L."/>
            <person name="Martinez Fernandez S."/>
            <person name="Herron P.R."/>
        </authorList>
    </citation>
    <scope>NUCLEOTIDE SEQUENCE [LARGE SCALE GENOMIC DNA]</scope>
    <source>
        <strain evidence="2">DSM 41896</strain>
    </source>
</reference>
<comment type="caution">
    <text evidence="1">The sequence shown here is derived from an EMBL/GenBank/DDBJ whole genome shotgun (WGS) entry which is preliminary data.</text>
</comment>
<reference evidence="1 2" key="2">
    <citation type="submission" date="2017-02" db="EMBL/GenBank/DDBJ databases">
        <title>Draft genome sequence of Streptomyces phaeoluteigriseus type strain DSM41896.</title>
        <authorList>
            <person name="Salih T.S."/>
            <person name="Algora Gallardo L."/>
            <person name="Melo Santos T."/>
            <person name="Filgueira Martinez S."/>
            <person name="Herron P.R."/>
        </authorList>
    </citation>
    <scope>NUCLEOTIDE SEQUENCE [LARGE SCALE GENOMIC DNA]</scope>
    <source>
        <strain evidence="1 2">DSM 41896</strain>
    </source>
</reference>
<dbReference type="Proteomes" id="UP000184286">
    <property type="component" value="Unassembled WGS sequence"/>
</dbReference>
<gene>
    <name evidence="1" type="ORF">BM536_002020</name>
</gene>
<sequence>MSQRALLFTGLRVEDIDDGVQRAMHGWWFAVVEEERTERGSGCVRHADLGPSTLQCAHKVDDVVERPLLHISESG</sequence>
<evidence type="ECO:0000313" key="2">
    <source>
        <dbReference type="Proteomes" id="UP000184286"/>
    </source>
</evidence>
<proteinExistence type="predicted"/>
<organism evidence="1 2">
    <name type="scientific">Streptomyces phaeoluteigriseus</name>
    <dbReference type="NCBI Taxonomy" id="114686"/>
    <lineage>
        <taxon>Bacteria</taxon>
        <taxon>Bacillati</taxon>
        <taxon>Actinomycetota</taxon>
        <taxon>Actinomycetes</taxon>
        <taxon>Kitasatosporales</taxon>
        <taxon>Streptomycetaceae</taxon>
        <taxon>Streptomyces</taxon>
        <taxon>Streptomyces aurantiacus group</taxon>
    </lineage>
</organism>
<name>A0A1V6MYN3_9ACTN</name>
<dbReference type="AlphaFoldDB" id="A0A1V6MYN3"/>